<comment type="caution">
    <text evidence="1">The sequence shown here is derived from an EMBL/GenBank/DDBJ whole genome shotgun (WGS) entry which is preliminary data.</text>
</comment>
<evidence type="ECO:0000313" key="1">
    <source>
        <dbReference type="EMBL" id="TKA66786.1"/>
    </source>
</evidence>
<dbReference type="EMBL" id="NAJQ01000619">
    <property type="protein sequence ID" value="TKA66786.1"/>
    <property type="molecule type" value="Genomic_DNA"/>
</dbReference>
<organism evidence="1 2">
    <name type="scientific">Friedmanniomyces simplex</name>
    <dbReference type="NCBI Taxonomy" id="329884"/>
    <lineage>
        <taxon>Eukaryota</taxon>
        <taxon>Fungi</taxon>
        <taxon>Dikarya</taxon>
        <taxon>Ascomycota</taxon>
        <taxon>Pezizomycotina</taxon>
        <taxon>Dothideomycetes</taxon>
        <taxon>Dothideomycetidae</taxon>
        <taxon>Mycosphaerellales</taxon>
        <taxon>Teratosphaeriaceae</taxon>
        <taxon>Friedmanniomyces</taxon>
    </lineage>
</organism>
<keyword evidence="2" id="KW-1185">Reference proteome</keyword>
<dbReference type="OrthoDB" id="445007at2759"/>
<evidence type="ECO:0000313" key="2">
    <source>
        <dbReference type="Proteomes" id="UP000309340"/>
    </source>
</evidence>
<protein>
    <recommendedName>
        <fullName evidence="3">Phosphonoacetate hydrolase</fullName>
    </recommendedName>
</protein>
<dbReference type="Gene3D" id="3.30.1360.110">
    <property type="entry name" value="Domain 2, Phosphonoacetate Hydrolase"/>
    <property type="match status" value="1"/>
</dbReference>
<dbReference type="AlphaFoldDB" id="A0A4U0WVM7"/>
<dbReference type="STRING" id="329884.A0A4U0WVM7"/>
<evidence type="ECO:0008006" key="3">
    <source>
        <dbReference type="Google" id="ProtNLM"/>
    </source>
</evidence>
<gene>
    <name evidence="1" type="ORF">B0A55_10498</name>
</gene>
<dbReference type="InterPro" id="IPR023116">
    <property type="entry name" value="Phosphonoacetate_hydro_insert"/>
</dbReference>
<dbReference type="Proteomes" id="UP000309340">
    <property type="component" value="Unassembled WGS sequence"/>
</dbReference>
<dbReference type="InterPro" id="IPR017850">
    <property type="entry name" value="Alkaline_phosphatase_core_sf"/>
</dbReference>
<accession>A0A4U0WVM7</accession>
<name>A0A4U0WVM7_9PEZI</name>
<sequence length="191" mass="20774">MRKLDARLGALEAAGAIIAVTGDHGMSAKSDENRKPNVLFLEDFLNSKWPQAGARVICPIADPFVKHHGALGGFVRAHLLKSNADVDEMVEECRKLPQVEAAMRGSEAAAMFEMPLEREGDLVVIAKKNAVVGAKESGHDLSQLEGHHLRSHGGLSEQALPLLRSNPLVKEKPVGDEAWRNFDVFELALNL</sequence>
<proteinExistence type="predicted"/>
<reference evidence="1 2" key="1">
    <citation type="submission" date="2017-03" db="EMBL/GenBank/DDBJ databases">
        <title>Genomes of endolithic fungi from Antarctica.</title>
        <authorList>
            <person name="Coleine C."/>
            <person name="Masonjones S."/>
            <person name="Stajich J.E."/>
        </authorList>
    </citation>
    <scope>NUCLEOTIDE SEQUENCE [LARGE SCALE GENOMIC DNA]</scope>
    <source>
        <strain evidence="1 2">CCFEE 5184</strain>
    </source>
</reference>
<dbReference type="SUPFAM" id="SSF53649">
    <property type="entry name" value="Alkaline phosphatase-like"/>
    <property type="match status" value="1"/>
</dbReference>